<dbReference type="PANTHER" id="PTHR13386:SF1">
    <property type="entry name" value="HISTONE PARYLATION FACTOR 1"/>
    <property type="match status" value="1"/>
</dbReference>
<organism evidence="3 4">
    <name type="scientific">Streptodolium elevatio</name>
    <dbReference type="NCBI Taxonomy" id="3157996"/>
    <lineage>
        <taxon>Bacteria</taxon>
        <taxon>Bacillati</taxon>
        <taxon>Actinomycetota</taxon>
        <taxon>Actinomycetes</taxon>
        <taxon>Kitasatosporales</taxon>
        <taxon>Streptomycetaceae</taxon>
        <taxon>Streptodolium</taxon>
    </lineage>
</organism>
<evidence type="ECO:0000313" key="4">
    <source>
        <dbReference type="Proteomes" id="UP001551482"/>
    </source>
</evidence>
<comment type="subcellular location">
    <subcellularLocation>
        <location evidence="1">Chromosome</location>
    </subcellularLocation>
</comment>
<proteinExistence type="predicted"/>
<dbReference type="PANTHER" id="PTHR13386">
    <property type="entry name" value="HISTONE PARYLATION FACTOR 1"/>
    <property type="match status" value="1"/>
</dbReference>
<evidence type="ECO:0000313" key="3">
    <source>
        <dbReference type="EMBL" id="MEU8137609.1"/>
    </source>
</evidence>
<name>A0ABV3DPC5_9ACTN</name>
<evidence type="ECO:0000256" key="1">
    <source>
        <dbReference type="ARBA" id="ARBA00004286"/>
    </source>
</evidence>
<keyword evidence="4" id="KW-1185">Reference proteome</keyword>
<accession>A0ABV3DPC5</accession>
<reference evidence="3 4" key="1">
    <citation type="submission" date="2024-06" db="EMBL/GenBank/DDBJ databases">
        <title>The Natural Products Discovery Center: Release of the First 8490 Sequenced Strains for Exploring Actinobacteria Biosynthetic Diversity.</title>
        <authorList>
            <person name="Kalkreuter E."/>
            <person name="Kautsar S.A."/>
            <person name="Yang D."/>
            <person name="Bader C.D."/>
            <person name="Teijaro C.N."/>
            <person name="Fluegel L."/>
            <person name="Davis C.M."/>
            <person name="Simpson J.R."/>
            <person name="Lauterbach L."/>
            <person name="Steele A.D."/>
            <person name="Gui C."/>
            <person name="Meng S."/>
            <person name="Li G."/>
            <person name="Viehrig K."/>
            <person name="Ye F."/>
            <person name="Su P."/>
            <person name="Kiefer A.F."/>
            <person name="Nichols A."/>
            <person name="Cepeda A.J."/>
            <person name="Yan W."/>
            <person name="Fan B."/>
            <person name="Jiang Y."/>
            <person name="Adhikari A."/>
            <person name="Zheng C.-J."/>
            <person name="Schuster L."/>
            <person name="Cowan T.M."/>
            <person name="Smanski M.J."/>
            <person name="Chevrette M.G."/>
            <person name="De Carvalho L.P.S."/>
            <person name="Shen B."/>
        </authorList>
    </citation>
    <scope>NUCLEOTIDE SEQUENCE [LARGE SCALE GENOMIC DNA]</scope>
    <source>
        <strain evidence="3 4">NPDC048946</strain>
    </source>
</reference>
<protein>
    <recommendedName>
        <fullName evidence="5">Knr4/Smi1-like domain-containing protein</fullName>
    </recommendedName>
</protein>
<sequence length="321" mass="35433">MPEQRTGTAERHAAVRERVDRDWGLELPECLFRYDSFLASLDPDQARVLTDLELSPFGISDLFADPGAAPSDADVDVRAHGRFYRDPPEFLTFMHGGSDGLHFGLWFADGRTCSGVASYYNNDAGELDMTSSTPLEAVRARVEMSCRDMHDYYEGDELAERLQRLAGLRDAVTAFETGDRPKVGVAYLKKHVFVWPPIFDDSATTLDRGGALADGETVLGRPGQNRTDPATFARAVFPTLDDAEKLAAAVEEARRRCADGDPAEALALGRDLHWTSGFDEVREAYAHELLAAAYQALDRPALAGIADAHHRHRRIKSVQVL</sequence>
<dbReference type="InterPro" id="IPR019361">
    <property type="entry name" value="HPF1"/>
</dbReference>
<gene>
    <name evidence="3" type="ORF">AB0C36_29360</name>
</gene>
<dbReference type="EMBL" id="JBEZFP010000093">
    <property type="protein sequence ID" value="MEU8137609.1"/>
    <property type="molecule type" value="Genomic_DNA"/>
</dbReference>
<dbReference type="RefSeq" id="WP_358359753.1">
    <property type="nucleotide sequence ID" value="NZ_JBEZFP010000093.1"/>
</dbReference>
<evidence type="ECO:0000256" key="2">
    <source>
        <dbReference type="ARBA" id="ARBA00022454"/>
    </source>
</evidence>
<evidence type="ECO:0008006" key="5">
    <source>
        <dbReference type="Google" id="ProtNLM"/>
    </source>
</evidence>
<dbReference type="Proteomes" id="UP001551482">
    <property type="component" value="Unassembled WGS sequence"/>
</dbReference>
<comment type="caution">
    <text evidence="3">The sequence shown here is derived from an EMBL/GenBank/DDBJ whole genome shotgun (WGS) entry which is preliminary data.</text>
</comment>
<keyword evidence="2" id="KW-0158">Chromosome</keyword>